<dbReference type="GO" id="GO:0009247">
    <property type="term" value="P:glycolipid biosynthetic process"/>
    <property type="evidence" value="ECO:0007669"/>
    <property type="project" value="TreeGrafter"/>
</dbReference>
<reference evidence="5 6" key="1">
    <citation type="submission" date="2018-04" db="EMBL/GenBank/DDBJ databases">
        <title>Adhaeribacter sp. HMF7616 genome sequencing and assembly.</title>
        <authorList>
            <person name="Kang H."/>
            <person name="Kang J."/>
            <person name="Cha I."/>
            <person name="Kim H."/>
            <person name="Joh K."/>
        </authorList>
    </citation>
    <scope>NUCLEOTIDE SEQUENCE [LARGE SCALE GENOMIC DNA]</scope>
    <source>
        <strain evidence="5 6">HMF7616</strain>
    </source>
</reference>
<dbReference type="Proteomes" id="UP000253919">
    <property type="component" value="Unassembled WGS sequence"/>
</dbReference>
<proteinExistence type="inferred from homology"/>
<evidence type="ECO:0000256" key="1">
    <source>
        <dbReference type="ARBA" id="ARBA00006739"/>
    </source>
</evidence>
<gene>
    <name evidence="5" type="ORF">AHMF7616_01974</name>
</gene>
<keyword evidence="2 5" id="KW-0328">Glycosyltransferase</keyword>
<dbReference type="FunFam" id="3.90.550.10:FF:000128">
    <property type="entry name" value="Glycosyl transferase family 2"/>
    <property type="match status" value="1"/>
</dbReference>
<dbReference type="SUPFAM" id="SSF53448">
    <property type="entry name" value="Nucleotide-diphospho-sugar transferases"/>
    <property type="match status" value="1"/>
</dbReference>
<dbReference type="EMBL" id="QASA01000001">
    <property type="protein sequence ID" value="RDC63371.1"/>
    <property type="molecule type" value="Genomic_DNA"/>
</dbReference>
<dbReference type="CDD" id="cd06442">
    <property type="entry name" value="DPM1_like"/>
    <property type="match status" value="1"/>
</dbReference>
<dbReference type="AlphaFoldDB" id="A0A369QEM6"/>
<comment type="similarity">
    <text evidence="1">Belongs to the glycosyltransferase 2 family.</text>
</comment>
<dbReference type="InterPro" id="IPR029044">
    <property type="entry name" value="Nucleotide-diphossugar_trans"/>
</dbReference>
<evidence type="ECO:0000313" key="5">
    <source>
        <dbReference type="EMBL" id="RDC63371.1"/>
    </source>
</evidence>
<dbReference type="GO" id="GO:0004582">
    <property type="term" value="F:dolichyl-phosphate beta-D-mannosyltransferase activity"/>
    <property type="evidence" value="ECO:0007669"/>
    <property type="project" value="UniProtKB-EC"/>
</dbReference>
<sequence>MKNSLVIIPTYNEKENIEDIIRSVLSLTTPFHVLIIDDNSPDGTATIVKSLQYEFHDRLYLEQRTGKLGLGTAYIHGFKYALAHGYAYIFEMDADFSHNPHDLPRLYDACHREGYDMAIGSRYIQGVNVVNWPMNRVLMSYFASAYVRLVTGMPIQDATAGFKCYRRKVLETINLDEIRFIGYAFQIEMKFLTYKFGFKIKEVPIIFTDRTKGTSKISKGIIKEAFYGVLTMKINSYFRYFNR</sequence>
<protein>
    <submittedName>
        <fullName evidence="5">Dolichyl-phosphate beta-D-mannosyltransferase</fullName>
        <ecNumber evidence="5">2.4.1.83</ecNumber>
    </submittedName>
</protein>
<evidence type="ECO:0000313" key="6">
    <source>
        <dbReference type="Proteomes" id="UP000253919"/>
    </source>
</evidence>
<dbReference type="PANTHER" id="PTHR43398:SF1">
    <property type="entry name" value="DOLICHOL-PHOSPHATE MANNOSYLTRANSFERASE SUBUNIT 1"/>
    <property type="match status" value="1"/>
</dbReference>
<keyword evidence="6" id="KW-1185">Reference proteome</keyword>
<evidence type="ECO:0000256" key="2">
    <source>
        <dbReference type="ARBA" id="ARBA00022676"/>
    </source>
</evidence>
<dbReference type="Gene3D" id="3.90.550.10">
    <property type="entry name" value="Spore Coat Polysaccharide Biosynthesis Protein SpsA, Chain A"/>
    <property type="match status" value="1"/>
</dbReference>
<dbReference type="RefSeq" id="WP_115372688.1">
    <property type="nucleotide sequence ID" value="NZ_QASA01000001.1"/>
</dbReference>
<evidence type="ECO:0000256" key="3">
    <source>
        <dbReference type="ARBA" id="ARBA00022679"/>
    </source>
</evidence>
<name>A0A369QEM6_9BACT</name>
<dbReference type="Pfam" id="PF00535">
    <property type="entry name" value="Glycos_transf_2"/>
    <property type="match status" value="1"/>
</dbReference>
<evidence type="ECO:0000259" key="4">
    <source>
        <dbReference type="Pfam" id="PF00535"/>
    </source>
</evidence>
<feature type="domain" description="Glycosyltransferase 2-like" evidence="4">
    <location>
        <begin position="6"/>
        <end position="172"/>
    </location>
</feature>
<dbReference type="GO" id="GO:0016020">
    <property type="term" value="C:membrane"/>
    <property type="evidence" value="ECO:0007669"/>
    <property type="project" value="GOC"/>
</dbReference>
<comment type="caution">
    <text evidence="5">The sequence shown here is derived from an EMBL/GenBank/DDBJ whole genome shotgun (WGS) entry which is preliminary data.</text>
</comment>
<dbReference type="InterPro" id="IPR039528">
    <property type="entry name" value="DPM1-like"/>
</dbReference>
<dbReference type="PANTHER" id="PTHR43398">
    <property type="entry name" value="DOLICHOL-PHOSPHATE MANNOSYLTRANSFERASE SUBUNIT 1"/>
    <property type="match status" value="1"/>
</dbReference>
<keyword evidence="3 5" id="KW-0808">Transferase</keyword>
<dbReference type="OrthoDB" id="9810303at2"/>
<organism evidence="5 6">
    <name type="scientific">Adhaeribacter pallidiroseus</name>
    <dbReference type="NCBI Taxonomy" id="2072847"/>
    <lineage>
        <taxon>Bacteria</taxon>
        <taxon>Pseudomonadati</taxon>
        <taxon>Bacteroidota</taxon>
        <taxon>Cytophagia</taxon>
        <taxon>Cytophagales</taxon>
        <taxon>Hymenobacteraceae</taxon>
        <taxon>Adhaeribacter</taxon>
    </lineage>
</organism>
<dbReference type="InterPro" id="IPR001173">
    <property type="entry name" value="Glyco_trans_2-like"/>
</dbReference>
<dbReference type="EC" id="2.4.1.83" evidence="5"/>
<accession>A0A369QEM6</accession>